<protein>
    <submittedName>
        <fullName evidence="1">Uncharacterized protein</fullName>
    </submittedName>
</protein>
<keyword evidence="2" id="KW-1185">Reference proteome</keyword>
<comment type="caution">
    <text evidence="1">The sequence shown here is derived from an EMBL/GenBank/DDBJ whole genome shotgun (WGS) entry which is preliminary data.</text>
</comment>
<dbReference type="Proteomes" id="UP001145742">
    <property type="component" value="Unassembled WGS sequence"/>
</dbReference>
<evidence type="ECO:0000313" key="1">
    <source>
        <dbReference type="EMBL" id="KAJ7410414.1"/>
    </source>
</evidence>
<reference evidence="1" key="1">
    <citation type="submission" date="2019-10" db="EMBL/GenBank/DDBJ databases">
        <authorList>
            <person name="Soares A.E.R."/>
            <person name="Aleixo A."/>
            <person name="Schneider P."/>
            <person name="Miyaki C.Y."/>
            <person name="Schneider M.P."/>
            <person name="Mello C."/>
            <person name="Vasconcelos A.T.R."/>
        </authorList>
    </citation>
    <scope>NUCLEOTIDE SEQUENCE</scope>
    <source>
        <tissue evidence="1">Muscle</tissue>
    </source>
</reference>
<accession>A0ABQ9CW46</accession>
<organism evidence="1 2">
    <name type="scientific">Willisornis vidua</name>
    <name type="common">Xingu scale-backed antbird</name>
    <dbReference type="NCBI Taxonomy" id="1566151"/>
    <lineage>
        <taxon>Eukaryota</taxon>
        <taxon>Metazoa</taxon>
        <taxon>Chordata</taxon>
        <taxon>Craniata</taxon>
        <taxon>Vertebrata</taxon>
        <taxon>Euteleostomi</taxon>
        <taxon>Archelosauria</taxon>
        <taxon>Archosauria</taxon>
        <taxon>Dinosauria</taxon>
        <taxon>Saurischia</taxon>
        <taxon>Theropoda</taxon>
        <taxon>Coelurosauria</taxon>
        <taxon>Aves</taxon>
        <taxon>Neognathae</taxon>
        <taxon>Neoaves</taxon>
        <taxon>Telluraves</taxon>
        <taxon>Australaves</taxon>
        <taxon>Passeriformes</taxon>
        <taxon>Thamnophilidae</taxon>
        <taxon>Willisornis</taxon>
    </lineage>
</organism>
<dbReference type="EMBL" id="WHWB01034406">
    <property type="protein sequence ID" value="KAJ7410414.1"/>
    <property type="molecule type" value="Genomic_DNA"/>
</dbReference>
<gene>
    <name evidence="1" type="ORF">WISP_108574</name>
</gene>
<name>A0ABQ9CW46_9PASS</name>
<proteinExistence type="predicted"/>
<evidence type="ECO:0000313" key="2">
    <source>
        <dbReference type="Proteomes" id="UP001145742"/>
    </source>
</evidence>
<sequence length="165" mass="17228">MRIHAGRGRVCGGRVAVRDRPGCGSGSSVLLGNAAGTASPIRGEWGGIRPYGGRQLCGFCVGSAVLAVAAHADKRPKRVNKAHLQDKTSPCQMAISVFSRRLSSLPPAPRYVVIPTPAPLGSLSLAQQLLSSNLHFSPVPVTSAATALKQTRIRAQKACDLPSIL</sequence>